<dbReference type="AlphaFoldDB" id="A0A1B7HMA1"/>
<keyword evidence="1" id="KW-1133">Transmembrane helix</keyword>
<proteinExistence type="predicted"/>
<protein>
    <recommendedName>
        <fullName evidence="4">DUF3927 domain-containing protein</fullName>
    </recommendedName>
</protein>
<evidence type="ECO:0008006" key="4">
    <source>
        <dbReference type="Google" id="ProtNLM"/>
    </source>
</evidence>
<evidence type="ECO:0000313" key="2">
    <source>
        <dbReference type="EMBL" id="OAT16773.1"/>
    </source>
</evidence>
<dbReference type="EMBL" id="LXEP01000047">
    <property type="protein sequence ID" value="OAT16773.1"/>
    <property type="molecule type" value="Genomic_DNA"/>
</dbReference>
<dbReference type="Proteomes" id="UP000078504">
    <property type="component" value="Unassembled WGS sequence"/>
</dbReference>
<dbReference type="Pfam" id="PF13064">
    <property type="entry name" value="DUF3927"/>
    <property type="match status" value="1"/>
</dbReference>
<dbReference type="PATRIC" id="fig|1354253.4.peg.4647"/>
<feature type="transmembrane region" description="Helical" evidence="1">
    <location>
        <begin position="29"/>
        <end position="47"/>
    </location>
</feature>
<keyword evidence="1" id="KW-0812">Transmembrane</keyword>
<gene>
    <name evidence="2" type="ORF">M977_04523</name>
</gene>
<comment type="caution">
    <text evidence="2">The sequence shown here is derived from an EMBL/GenBank/DDBJ whole genome shotgun (WGS) entry which is preliminary data.</text>
</comment>
<reference evidence="2 3" key="1">
    <citation type="submission" date="2016-04" db="EMBL/GenBank/DDBJ databases">
        <title>ATOL: Assembling a taxonomically balanced genome-scale reconstruction of the evolutionary history of the Enterobacteriaceae.</title>
        <authorList>
            <person name="Plunkett G.III."/>
            <person name="Neeno-Eckwall E.C."/>
            <person name="Glasner J.D."/>
            <person name="Perna N.T."/>
        </authorList>
    </citation>
    <scope>NUCLEOTIDE SEQUENCE [LARGE SCALE GENOMIC DNA]</scope>
    <source>
        <strain evidence="2 3">ATCC 51604</strain>
    </source>
</reference>
<evidence type="ECO:0000256" key="1">
    <source>
        <dbReference type="SAM" id="Phobius"/>
    </source>
</evidence>
<evidence type="ECO:0000313" key="3">
    <source>
        <dbReference type="Proteomes" id="UP000078504"/>
    </source>
</evidence>
<organism evidence="2 3">
    <name type="scientific">Buttiauxella gaviniae ATCC 51604</name>
    <dbReference type="NCBI Taxonomy" id="1354253"/>
    <lineage>
        <taxon>Bacteria</taxon>
        <taxon>Pseudomonadati</taxon>
        <taxon>Pseudomonadota</taxon>
        <taxon>Gammaproteobacteria</taxon>
        <taxon>Enterobacterales</taxon>
        <taxon>Enterobacteriaceae</taxon>
        <taxon>Buttiauxella</taxon>
    </lineage>
</organism>
<accession>A0A1B7HMA1</accession>
<dbReference type="RefSeq" id="WP_245163535.1">
    <property type="nucleotide sequence ID" value="NZ_LXEP01000047.1"/>
</dbReference>
<dbReference type="InterPro" id="IPR025169">
    <property type="entry name" value="DUF3927"/>
</dbReference>
<name>A0A1B7HMA1_9ENTR</name>
<sequence length="51" mass="5551">MINKARILIVAILLFLVVAIDFTGKMMSILADGVLVLGVVASLWPLIKNQK</sequence>
<keyword evidence="1" id="KW-0472">Membrane</keyword>